<keyword evidence="10" id="KW-1185">Reference proteome</keyword>
<protein>
    <recommendedName>
        <fullName evidence="11">Potassium transport protein</fullName>
    </recommendedName>
</protein>
<proteinExistence type="predicted"/>
<dbReference type="InterPro" id="IPR003445">
    <property type="entry name" value="Cat_transpt"/>
</dbReference>
<keyword evidence="2" id="KW-0813">Transport</keyword>
<gene>
    <name evidence="9" type="ORF">EC973_000956</name>
</gene>
<dbReference type="AlphaFoldDB" id="A0A8H7ENI6"/>
<dbReference type="Pfam" id="PF02386">
    <property type="entry name" value="TrkH"/>
    <property type="match status" value="1"/>
</dbReference>
<keyword evidence="3 8" id="KW-0812">Transmembrane</keyword>
<evidence type="ECO:0000313" key="9">
    <source>
        <dbReference type="EMBL" id="KAF7724505.1"/>
    </source>
</evidence>
<accession>A0A8H7ENI6</accession>
<evidence type="ECO:0000256" key="2">
    <source>
        <dbReference type="ARBA" id="ARBA00022448"/>
    </source>
</evidence>
<dbReference type="PANTHER" id="PTHR31064:SF30">
    <property type="entry name" value="HIGH-AFFINITY POTASSIUM TRANSPORT PROTEIN-RELATED"/>
    <property type="match status" value="1"/>
</dbReference>
<dbReference type="Proteomes" id="UP000605846">
    <property type="component" value="Unassembled WGS sequence"/>
</dbReference>
<organism evidence="9 10">
    <name type="scientific">Apophysomyces ossiformis</name>
    <dbReference type="NCBI Taxonomy" id="679940"/>
    <lineage>
        <taxon>Eukaryota</taxon>
        <taxon>Fungi</taxon>
        <taxon>Fungi incertae sedis</taxon>
        <taxon>Mucoromycota</taxon>
        <taxon>Mucoromycotina</taxon>
        <taxon>Mucoromycetes</taxon>
        <taxon>Mucorales</taxon>
        <taxon>Mucorineae</taxon>
        <taxon>Mucoraceae</taxon>
        <taxon>Apophysomyces</taxon>
    </lineage>
</organism>
<dbReference type="GO" id="GO:1990573">
    <property type="term" value="P:potassium ion import across plasma membrane"/>
    <property type="evidence" value="ECO:0007669"/>
    <property type="project" value="TreeGrafter"/>
</dbReference>
<name>A0A8H7ENI6_9FUNG</name>
<dbReference type="GO" id="GO:0140107">
    <property type="term" value="F:high-affinity potassium ion transmembrane transporter activity"/>
    <property type="evidence" value="ECO:0007669"/>
    <property type="project" value="TreeGrafter"/>
</dbReference>
<evidence type="ECO:0000256" key="3">
    <source>
        <dbReference type="ARBA" id="ARBA00022692"/>
    </source>
</evidence>
<feature type="transmembrane region" description="Helical" evidence="8">
    <location>
        <begin position="433"/>
        <end position="461"/>
    </location>
</feature>
<evidence type="ECO:0000256" key="1">
    <source>
        <dbReference type="ARBA" id="ARBA00004141"/>
    </source>
</evidence>
<evidence type="ECO:0000256" key="4">
    <source>
        <dbReference type="ARBA" id="ARBA00022989"/>
    </source>
</evidence>
<feature type="region of interest" description="Disordered" evidence="7">
    <location>
        <begin position="160"/>
        <end position="180"/>
    </location>
</feature>
<evidence type="ECO:0000256" key="8">
    <source>
        <dbReference type="SAM" id="Phobius"/>
    </source>
</evidence>
<feature type="transmembrane region" description="Helical" evidence="8">
    <location>
        <begin position="363"/>
        <end position="382"/>
    </location>
</feature>
<keyword evidence="4 8" id="KW-1133">Transmembrane helix</keyword>
<evidence type="ECO:0000313" key="10">
    <source>
        <dbReference type="Proteomes" id="UP000605846"/>
    </source>
</evidence>
<sequence>MVRLHKALWERVCHFWETKVHFLELHYSYIAFMILISSALYYCEPGTNFAYIDVLFMATTGVTNTGLNTINMSDLSNWQLTLLLLNSFFCSHIIISFFVVMVRRYYFSKRFEDILLYNKAMQLREQHKRRRKIDIETGQKRTGSDIGPPIRRRLSFMSTHSTPVQGNTDQKMRSRRQSFDTHATRTNDIYSLITQFREYQNALQSKQQEYDVKQPAQQQQESLELQRQFSRSAHPCDIAEKADSNADNDLRRVTTATSLSGTTDGNTAVGQGIAFADNIERQREMARQRLERSRRLDELLQKIAKETGGDDDQTAGLPDDEDDQDYEYIMRQPIEKSQLTREQRYRIGGAEYRALDMLARIVACYYLGFIFGCGFIYRIFVAVSPYCQEVLATSNPEPTNPWLFSMFLSVSAMNNLGMSVLDASMTPFQNTPFPLIVAIILILAGNTAFAILLRFIIWVLYKLTPKSRVMRRETFRYLLDHPRRCFTTLFPATKTWWLLIVLIVITLVEVIAFLSLNYWLPVINQLPWPSRVLDGIFQSVATRNAGFSVVGLADINPGTQLVYIVAMYISVYPVAISMRNSNVYQERSLGIFRGQDDEEPVRFSEQELNGPAPFIKLRRHPTISSVVTTSKRVLRGPDFFVITQIQRQLTSDICWVIVGIFLISVIEAEEIMSPSAITMSTVIYECVSAFANVGASTGFPGTSTSQAGAYRTLSKLVLIALMYRGRHRGLPAAIDRAVLLPSEQLEQREEEDNMLRRRNTSVSNMNGPTVMFYNRSSTL</sequence>
<comment type="subcellular location">
    <subcellularLocation>
        <location evidence="1">Membrane</location>
        <topology evidence="1">Multi-pass membrane protein</topology>
    </subcellularLocation>
</comment>
<evidence type="ECO:0008006" key="11">
    <source>
        <dbReference type="Google" id="ProtNLM"/>
    </source>
</evidence>
<dbReference type="PANTHER" id="PTHR31064">
    <property type="entry name" value="POTASSIUM TRANSPORT PROTEIN DDB_G0292412-RELATED"/>
    <property type="match status" value="1"/>
</dbReference>
<feature type="transmembrane region" description="Helical" evidence="8">
    <location>
        <begin position="25"/>
        <end position="43"/>
    </location>
</feature>
<dbReference type="InterPro" id="IPR051143">
    <property type="entry name" value="TrkH_K-transport"/>
</dbReference>
<dbReference type="EMBL" id="JABAYA010000118">
    <property type="protein sequence ID" value="KAF7724505.1"/>
    <property type="molecule type" value="Genomic_DNA"/>
</dbReference>
<feature type="transmembrane region" description="Helical" evidence="8">
    <location>
        <begin position="82"/>
        <end position="102"/>
    </location>
</feature>
<dbReference type="GO" id="GO:0005886">
    <property type="term" value="C:plasma membrane"/>
    <property type="evidence" value="ECO:0007669"/>
    <property type="project" value="TreeGrafter"/>
</dbReference>
<keyword evidence="5" id="KW-0406">Ion transport</keyword>
<reference evidence="9" key="1">
    <citation type="submission" date="2020-01" db="EMBL/GenBank/DDBJ databases">
        <title>Genome Sequencing of Three Apophysomyces-Like Fungal Strains Confirms a Novel Fungal Genus in the Mucoromycota with divergent Burkholderia-like Endosymbiotic Bacteria.</title>
        <authorList>
            <person name="Stajich J.E."/>
            <person name="Macias A.M."/>
            <person name="Carter-House D."/>
            <person name="Lovett B."/>
            <person name="Kasson L.R."/>
            <person name="Berry K."/>
            <person name="Grigoriev I."/>
            <person name="Chang Y."/>
            <person name="Spatafora J."/>
            <person name="Kasson M.T."/>
        </authorList>
    </citation>
    <scope>NUCLEOTIDE SEQUENCE</scope>
    <source>
        <strain evidence="9">NRRL A-21654</strain>
    </source>
</reference>
<comment type="caution">
    <text evidence="9">The sequence shown here is derived from an EMBL/GenBank/DDBJ whole genome shotgun (WGS) entry which is preliminary data.</text>
</comment>
<evidence type="ECO:0000256" key="6">
    <source>
        <dbReference type="ARBA" id="ARBA00023136"/>
    </source>
</evidence>
<feature type="transmembrane region" description="Helical" evidence="8">
    <location>
        <begin position="496"/>
        <end position="520"/>
    </location>
</feature>
<evidence type="ECO:0000256" key="7">
    <source>
        <dbReference type="SAM" id="MobiDB-lite"/>
    </source>
</evidence>
<feature type="transmembrane region" description="Helical" evidence="8">
    <location>
        <begin position="561"/>
        <end position="578"/>
    </location>
</feature>
<dbReference type="OrthoDB" id="9999863at2759"/>
<feature type="compositionally biased region" description="Polar residues" evidence="7">
    <location>
        <begin position="160"/>
        <end position="169"/>
    </location>
</feature>
<keyword evidence="6 8" id="KW-0472">Membrane</keyword>
<evidence type="ECO:0000256" key="5">
    <source>
        <dbReference type="ARBA" id="ARBA00023065"/>
    </source>
</evidence>
<dbReference type="GO" id="GO:0030007">
    <property type="term" value="P:intracellular potassium ion homeostasis"/>
    <property type="evidence" value="ECO:0007669"/>
    <property type="project" value="TreeGrafter"/>
</dbReference>